<evidence type="ECO:0000313" key="11">
    <source>
        <dbReference type="EMBL" id="EFD92703.1"/>
    </source>
</evidence>
<accession>D6GVP3</accession>
<dbReference type="Proteomes" id="UP000009376">
    <property type="component" value="Unassembled WGS sequence"/>
</dbReference>
<dbReference type="PRINTS" id="PR01657">
    <property type="entry name" value="MCMFAMILY"/>
</dbReference>
<evidence type="ECO:0000256" key="8">
    <source>
        <dbReference type="ARBA" id="ARBA00023125"/>
    </source>
</evidence>
<dbReference type="GO" id="GO:0017116">
    <property type="term" value="F:single-stranded DNA helicase activity"/>
    <property type="evidence" value="ECO:0007669"/>
    <property type="project" value="TreeGrafter"/>
</dbReference>
<dbReference type="GO" id="GO:0042555">
    <property type="term" value="C:MCM complex"/>
    <property type="evidence" value="ECO:0007669"/>
    <property type="project" value="TreeGrafter"/>
</dbReference>
<evidence type="ECO:0000256" key="9">
    <source>
        <dbReference type="RuleBase" id="RU004070"/>
    </source>
</evidence>
<dbReference type="SUPFAM" id="SSF50249">
    <property type="entry name" value="Nucleic acid-binding proteins"/>
    <property type="match status" value="1"/>
</dbReference>
<dbReference type="InterPro" id="IPR041562">
    <property type="entry name" value="MCM_lid"/>
</dbReference>
<dbReference type="FunFam" id="2.20.28.10:FF:000003">
    <property type="entry name" value="DNA helicase"/>
    <property type="match status" value="1"/>
</dbReference>
<dbReference type="PANTHER" id="PTHR11630">
    <property type="entry name" value="DNA REPLICATION LICENSING FACTOR MCM FAMILY MEMBER"/>
    <property type="match status" value="1"/>
</dbReference>
<dbReference type="InterPro" id="IPR033762">
    <property type="entry name" value="MCM_OB"/>
</dbReference>
<evidence type="ECO:0000259" key="10">
    <source>
        <dbReference type="PROSITE" id="PS50051"/>
    </source>
</evidence>
<sequence>MKNELDGIISNFVNKRLSENIKEVLTTNKNAIVLDFDEIDQFSPELGDSVLKQPEETLDTIKYFVNETSIPHKALDIEIRVKNLPKNAQMLVREIRSKHIGLLVQVQGLIKTAASVRPVASAIDFECQSCGHITKVEQKDMTQKAPSICTNCGKKGRFKSVKKYLVDTQRITLEEAPEDLEGGEQPEHINIILKKDLVDPKFERNIIPGNKVIVSGIINESAIYYPSGKRSNTSDTFISASFVEAVEQGYEDVLVTKEEEMAIRELANDKMIYNKLKNSIAPNIYGHDNIKEAIVLQLFGGVRKIAASGNSVIRGDMHILLVGDPGTSKSSMLKYIAGIAPKARYVVGMGSSAAGLTATIVKDDATRSYILEAGALPLTNKGLLMIDELDKMNKDDRVAMHEALEQQTISISKANIHATLSAQTSVLAAANPKMGRFNPFDVISAQIELPPTLINRFDLIFILKDRPDKETDMLIAQRILEANKDINKNKPEIPPNIMKKYIAFAKQNIKPKLSMEAMKAIEEFYLKLRAQYSTEGDEVKPIPISARQLEAIVRLTEASAKVKLSDYATLEDAKRAIDLMMSYLGDVGVDSSTGQLDIDRIITGIPSSQRNTALTIKSIIKSEVDNMPMGSAVALSKIYDAAEKVGIDNEKVDAAITVLKKEGEIFEPKPSFIKLL</sequence>
<feature type="domain" description="MCM C-terminal AAA(+) ATPase" evidence="10">
    <location>
        <begin position="272"/>
        <end position="479"/>
    </location>
</feature>
<name>D6GVP3_PARA5</name>
<evidence type="ECO:0000256" key="7">
    <source>
        <dbReference type="ARBA" id="ARBA00022840"/>
    </source>
</evidence>
<dbReference type="Pfam" id="PF17207">
    <property type="entry name" value="MCM_OB"/>
    <property type="match status" value="1"/>
</dbReference>
<dbReference type="SUPFAM" id="SSF52540">
    <property type="entry name" value="P-loop containing nucleoside triphosphate hydrolases"/>
    <property type="match status" value="1"/>
</dbReference>
<dbReference type="FunFam" id="3.40.50.300:FF:002469">
    <property type="entry name" value="Cell division control protein 21"/>
    <property type="match status" value="1"/>
</dbReference>
<dbReference type="Pfam" id="PF17855">
    <property type="entry name" value="MCM_lid"/>
    <property type="match status" value="1"/>
</dbReference>
<evidence type="ECO:0000256" key="6">
    <source>
        <dbReference type="ARBA" id="ARBA00022806"/>
    </source>
</evidence>
<evidence type="ECO:0000256" key="1">
    <source>
        <dbReference type="ARBA" id="ARBA00008010"/>
    </source>
</evidence>
<comment type="similarity">
    <text evidence="1 9">Belongs to the MCM family.</text>
</comment>
<dbReference type="InterPro" id="IPR027417">
    <property type="entry name" value="P-loop_NTPase"/>
</dbReference>
<dbReference type="SMART" id="SM00350">
    <property type="entry name" value="MCM"/>
    <property type="match status" value="1"/>
</dbReference>
<protein>
    <recommendedName>
        <fullName evidence="2">DNA helicase</fullName>
        <ecNumber evidence="2">3.6.4.12</ecNumber>
    </recommendedName>
</protein>
<proteinExistence type="inferred from homology"/>
<dbReference type="Gene3D" id="3.40.50.300">
    <property type="entry name" value="P-loop containing nucleotide triphosphate hydrolases"/>
    <property type="match status" value="1"/>
</dbReference>
<keyword evidence="8 9" id="KW-0238">DNA-binding</keyword>
<evidence type="ECO:0000256" key="4">
    <source>
        <dbReference type="ARBA" id="ARBA00022741"/>
    </source>
</evidence>
<dbReference type="GO" id="GO:0005524">
    <property type="term" value="F:ATP binding"/>
    <property type="evidence" value="ECO:0007669"/>
    <property type="project" value="UniProtKB-KW"/>
</dbReference>
<dbReference type="SMART" id="SM00382">
    <property type="entry name" value="AAA"/>
    <property type="match status" value="1"/>
</dbReference>
<dbReference type="AlphaFoldDB" id="D6GVP3"/>
<dbReference type="PROSITE" id="PS50051">
    <property type="entry name" value="MCM_2"/>
    <property type="match status" value="1"/>
</dbReference>
<organism evidence="11 12">
    <name type="scientific">Candidatus Parvarchaeum acidophilus ARMAN-5</name>
    <dbReference type="NCBI Taxonomy" id="662762"/>
    <lineage>
        <taxon>Archaea</taxon>
        <taxon>Candidatus Parvarchaeota</taxon>
        <taxon>Candidatus Parvarchaeum</taxon>
    </lineage>
</organism>
<keyword evidence="7 9" id="KW-0067">ATP-binding</keyword>
<dbReference type="Gene3D" id="3.30.1640.10">
    <property type="entry name" value="mini-chromosome maintenance (MCM) complex, chain A, domain 1"/>
    <property type="match status" value="1"/>
</dbReference>
<dbReference type="GO" id="GO:0016787">
    <property type="term" value="F:hydrolase activity"/>
    <property type="evidence" value="ECO:0007669"/>
    <property type="project" value="UniProtKB-KW"/>
</dbReference>
<reference evidence="11 12" key="1">
    <citation type="journal article" date="2010" name="Proc. Natl. Acad. Sci. U.S.A.">
        <title>Enigmatic, ultrasmall, uncultivated Archaea.</title>
        <authorList>
            <person name="Baker B.J."/>
            <person name="Comolli L.R."/>
            <person name="Dick G.J."/>
            <person name="Hauser L.J."/>
            <person name="Hyatt D."/>
            <person name="Dill B.D."/>
            <person name="Land M.L."/>
            <person name="Verberkmoes N.C."/>
            <person name="Hettich R.L."/>
            <person name="Banfield J.F."/>
        </authorList>
    </citation>
    <scope>NUCLEOTIDE SEQUENCE [LARGE SCALE GENOMIC DNA]</scope>
</reference>
<keyword evidence="5" id="KW-0378">Hydrolase</keyword>
<gene>
    <name evidence="11" type="ORF">BJBARM5_0556</name>
</gene>
<dbReference type="InterPro" id="IPR036388">
    <property type="entry name" value="WH-like_DNA-bd_sf"/>
</dbReference>
<dbReference type="Gene3D" id="2.20.28.10">
    <property type="match status" value="1"/>
</dbReference>
<dbReference type="InterPro" id="IPR012340">
    <property type="entry name" value="NA-bd_OB-fold"/>
</dbReference>
<keyword evidence="4 9" id="KW-0547">Nucleotide-binding</keyword>
<dbReference type="Gene3D" id="2.40.50.140">
    <property type="entry name" value="Nucleic acid-binding proteins"/>
    <property type="match status" value="1"/>
</dbReference>
<dbReference type="GO" id="GO:0006260">
    <property type="term" value="P:DNA replication"/>
    <property type="evidence" value="ECO:0007669"/>
    <property type="project" value="UniProtKB-KW"/>
</dbReference>
<evidence type="ECO:0000256" key="5">
    <source>
        <dbReference type="ARBA" id="ARBA00022801"/>
    </source>
</evidence>
<dbReference type="EC" id="3.6.4.12" evidence="2"/>
<keyword evidence="6" id="KW-0347">Helicase</keyword>
<dbReference type="InterPro" id="IPR003593">
    <property type="entry name" value="AAA+_ATPase"/>
</dbReference>
<evidence type="ECO:0000256" key="3">
    <source>
        <dbReference type="ARBA" id="ARBA00022705"/>
    </source>
</evidence>
<evidence type="ECO:0000313" key="12">
    <source>
        <dbReference type="Proteomes" id="UP000009376"/>
    </source>
</evidence>
<dbReference type="GO" id="GO:0003697">
    <property type="term" value="F:single-stranded DNA binding"/>
    <property type="evidence" value="ECO:0007669"/>
    <property type="project" value="TreeGrafter"/>
</dbReference>
<dbReference type="EMBL" id="GG745555">
    <property type="protein sequence ID" value="EFD92703.1"/>
    <property type="molecule type" value="Genomic_DNA"/>
</dbReference>
<dbReference type="InterPro" id="IPR001208">
    <property type="entry name" value="MCM_dom"/>
</dbReference>
<dbReference type="Pfam" id="PF00493">
    <property type="entry name" value="MCM"/>
    <property type="match status" value="1"/>
</dbReference>
<keyword evidence="3" id="KW-0235">DNA replication</keyword>
<evidence type="ECO:0000256" key="2">
    <source>
        <dbReference type="ARBA" id="ARBA00012551"/>
    </source>
</evidence>
<dbReference type="PANTHER" id="PTHR11630:SF66">
    <property type="entry name" value="DNA REPLICATION LICENSING FACTOR MCM4"/>
    <property type="match status" value="1"/>
</dbReference>
<dbReference type="InterPro" id="IPR031327">
    <property type="entry name" value="MCM"/>
</dbReference>
<dbReference type="Gene3D" id="1.10.10.10">
    <property type="entry name" value="Winged helix-like DNA-binding domain superfamily/Winged helix DNA-binding domain"/>
    <property type="match status" value="1"/>
</dbReference>